<comment type="caution">
    <text evidence="7">The sequence shown here is derived from an EMBL/GenBank/DDBJ whole genome shotgun (WGS) entry which is preliminary data.</text>
</comment>
<evidence type="ECO:0000256" key="5">
    <source>
        <dbReference type="PIRNR" id="PIRNR038800"/>
    </source>
</evidence>
<dbReference type="PIRSF" id="PIRSF038800">
    <property type="entry name" value="KYNU"/>
    <property type="match status" value="1"/>
</dbReference>
<reference evidence="7" key="1">
    <citation type="submission" date="2016-09" db="EMBL/GenBank/DDBJ databases">
        <authorList>
            <person name="Hebert L."/>
            <person name="Moumen B."/>
        </authorList>
    </citation>
    <scope>NUCLEOTIDE SEQUENCE [LARGE SCALE GENOMIC DNA]</scope>
    <source>
        <strain evidence="7">OVI</strain>
    </source>
</reference>
<feature type="binding site" evidence="4">
    <location>
        <position position="244"/>
    </location>
    <ligand>
        <name>pyridoxal 5'-phosphate</name>
        <dbReference type="ChEBI" id="CHEBI:597326"/>
    </ligand>
</feature>
<dbReference type="NCBIfam" id="TIGR01814">
    <property type="entry name" value="kynureninase"/>
    <property type="match status" value="1"/>
</dbReference>
<dbReference type="GO" id="GO:0034354">
    <property type="term" value="P:'de novo' NAD+ biosynthetic process from L-tryptophan"/>
    <property type="evidence" value="ECO:0007669"/>
    <property type="project" value="UniProtKB-UniRule"/>
</dbReference>
<keyword evidence="4 5" id="KW-0963">Cytoplasm</keyword>
<evidence type="ECO:0000256" key="2">
    <source>
        <dbReference type="ARBA" id="ARBA00022801"/>
    </source>
</evidence>
<keyword evidence="1 4" id="KW-0662">Pyridine nucleotide biosynthesis</keyword>
<feature type="binding site" evidence="4">
    <location>
        <position position="266"/>
    </location>
    <ligand>
        <name>pyridoxal 5'-phosphate</name>
        <dbReference type="ChEBI" id="CHEBI:597326"/>
    </ligand>
</feature>
<dbReference type="Proteomes" id="UP000195570">
    <property type="component" value="Unassembled WGS sequence"/>
</dbReference>
<comment type="subunit">
    <text evidence="4 5">Homodimer.</text>
</comment>
<evidence type="ECO:0000313" key="8">
    <source>
        <dbReference type="Proteomes" id="UP000195570"/>
    </source>
</evidence>
<comment type="catalytic activity">
    <reaction evidence="5">
        <text>3-hydroxy-L-kynurenine + H2O = 3-hydroxyanthranilate + L-alanine + H(+)</text>
        <dbReference type="Rhea" id="RHEA:25143"/>
        <dbReference type="ChEBI" id="CHEBI:15377"/>
        <dbReference type="ChEBI" id="CHEBI:15378"/>
        <dbReference type="ChEBI" id="CHEBI:36559"/>
        <dbReference type="ChEBI" id="CHEBI:57972"/>
        <dbReference type="ChEBI" id="CHEBI:58125"/>
        <dbReference type="EC" id="3.7.1.3"/>
    </reaction>
</comment>
<dbReference type="PANTHER" id="PTHR14084">
    <property type="entry name" value="KYNURENINASE"/>
    <property type="match status" value="1"/>
</dbReference>
<name>A0A1G4ID63_TRYEQ</name>
<dbReference type="UniPathway" id="UPA00253">
    <property type="reaction ID" value="UER00329"/>
</dbReference>
<dbReference type="Pfam" id="PF00266">
    <property type="entry name" value="Aminotran_5"/>
    <property type="match status" value="1"/>
</dbReference>
<feature type="domain" description="Aminotransferase class V" evidence="6">
    <location>
        <begin position="102"/>
        <end position="267"/>
    </location>
</feature>
<dbReference type="Gene3D" id="3.40.640.10">
    <property type="entry name" value="Type I PLP-dependent aspartate aminotransferase-like (Major domain)"/>
    <property type="match status" value="1"/>
</dbReference>
<dbReference type="EMBL" id="CZPT02001380">
    <property type="protein sequence ID" value="SCU70166.1"/>
    <property type="molecule type" value="Genomic_DNA"/>
</dbReference>
<dbReference type="SUPFAM" id="SSF53383">
    <property type="entry name" value="PLP-dependent transferases"/>
    <property type="match status" value="1"/>
</dbReference>
<dbReference type="AlphaFoldDB" id="A0A1G4ID63"/>
<dbReference type="VEuPathDB" id="TriTrypDB:TEOVI_000173900"/>
<dbReference type="Gene3D" id="3.90.1150.10">
    <property type="entry name" value="Aspartate Aminotransferase, domain 1"/>
    <property type="match status" value="1"/>
</dbReference>
<comment type="caution">
    <text evidence="4">Lacks conserved residue(s) required for the propagation of feature annotation.</text>
</comment>
<dbReference type="InterPro" id="IPR000192">
    <property type="entry name" value="Aminotrans_V_dom"/>
</dbReference>
<protein>
    <recommendedName>
        <fullName evidence="4 5">Kynureninase</fullName>
        <ecNumber evidence="4 5">3.7.1.3</ecNumber>
    </recommendedName>
    <alternativeName>
        <fullName evidence="4">L-kynurenine hydrolase</fullName>
    </alternativeName>
</protein>
<dbReference type="InterPro" id="IPR015422">
    <property type="entry name" value="PyrdxlP-dep_Trfase_small"/>
</dbReference>
<dbReference type="InterPro" id="IPR015421">
    <property type="entry name" value="PyrdxlP-dep_Trfase_major"/>
</dbReference>
<evidence type="ECO:0000259" key="6">
    <source>
        <dbReference type="Pfam" id="PF00266"/>
    </source>
</evidence>
<dbReference type="UniPathway" id="UPA00334">
    <property type="reaction ID" value="UER00455"/>
</dbReference>
<evidence type="ECO:0000256" key="1">
    <source>
        <dbReference type="ARBA" id="ARBA00022642"/>
    </source>
</evidence>
<dbReference type="GO" id="GO:0005737">
    <property type="term" value="C:cytoplasm"/>
    <property type="evidence" value="ECO:0007669"/>
    <property type="project" value="UniProtKB-SubCell"/>
</dbReference>
<evidence type="ECO:0000256" key="4">
    <source>
        <dbReference type="HAMAP-Rule" id="MF_03017"/>
    </source>
</evidence>
<keyword evidence="2 4" id="KW-0378">Hydrolase</keyword>
<comment type="pathway">
    <text evidence="4 5">Cofactor biosynthesis; NAD(+) biosynthesis; quinolinate from L-kynurenine: step 2/3.</text>
</comment>
<comment type="subcellular location">
    <subcellularLocation>
        <location evidence="4 5">Cytoplasm</location>
    </subcellularLocation>
</comment>
<comment type="pathway">
    <text evidence="4 5">Amino-acid degradation; L-kynurenine degradation; L-alanine and anthranilate from L-kynurenine: step 1/1.</text>
</comment>
<dbReference type="GO" id="GO:0097053">
    <property type="term" value="P:L-kynurenine catabolic process"/>
    <property type="evidence" value="ECO:0007669"/>
    <property type="project" value="UniProtKB-UniRule"/>
</dbReference>
<accession>A0A1G4ID63</accession>
<feature type="binding site" evidence="4">
    <location>
        <position position="326"/>
    </location>
    <ligand>
        <name>pyridoxal 5'-phosphate</name>
        <dbReference type="ChEBI" id="CHEBI:597326"/>
    </ligand>
</feature>
<dbReference type="PANTHER" id="PTHR14084:SF0">
    <property type="entry name" value="KYNURENINASE"/>
    <property type="match status" value="1"/>
</dbReference>
<comment type="similarity">
    <text evidence="4 5">Belongs to the kynureninase family.</text>
</comment>
<proteinExistence type="inferred from homology"/>
<dbReference type="GO" id="GO:0019805">
    <property type="term" value="P:quinolinate biosynthetic process"/>
    <property type="evidence" value="ECO:0007669"/>
    <property type="project" value="UniProtKB-UniRule"/>
</dbReference>
<comment type="function">
    <text evidence="4 5">Catalyzes the cleavage of L-kynurenine (L-Kyn) and L-3-hydroxykynurenine (L-3OHKyn) into anthranilic acid (AA) and 3-hydroxyanthranilic acid (3-OHAA), respectively.</text>
</comment>
<evidence type="ECO:0000313" key="7">
    <source>
        <dbReference type="EMBL" id="SCU70166.1"/>
    </source>
</evidence>
<dbReference type="GO" id="GO:0019441">
    <property type="term" value="P:L-tryptophan catabolic process to kynurenine"/>
    <property type="evidence" value="ECO:0007669"/>
    <property type="project" value="TreeGrafter"/>
</dbReference>
<dbReference type="InterPro" id="IPR010111">
    <property type="entry name" value="Kynureninase"/>
</dbReference>
<feature type="binding site" evidence="4">
    <location>
        <position position="212"/>
    </location>
    <ligand>
        <name>pyridoxal 5'-phosphate</name>
        <dbReference type="ChEBI" id="CHEBI:597326"/>
    </ligand>
</feature>
<evidence type="ECO:0000256" key="3">
    <source>
        <dbReference type="ARBA" id="ARBA00022898"/>
    </source>
</evidence>
<dbReference type="EC" id="3.7.1.3" evidence="4 5"/>
<keyword evidence="3 5" id="KW-0663">Pyridoxal phosphate</keyword>
<feature type="binding site" evidence="4">
    <location>
        <position position="123"/>
    </location>
    <ligand>
        <name>pyridoxal 5'-phosphate</name>
        <dbReference type="ChEBI" id="CHEBI:597326"/>
    </ligand>
</feature>
<feature type="binding site" evidence="4">
    <location>
        <position position="241"/>
    </location>
    <ligand>
        <name>pyridoxal 5'-phosphate</name>
        <dbReference type="ChEBI" id="CHEBI:597326"/>
    </ligand>
</feature>
<dbReference type="InterPro" id="IPR015424">
    <property type="entry name" value="PyrdxlP-dep_Trfase"/>
</dbReference>
<dbReference type="HAMAP" id="MF_01970">
    <property type="entry name" value="Kynureninase"/>
    <property type="match status" value="1"/>
</dbReference>
<comment type="cofactor">
    <cofactor evidence="5">
        <name>pyridoxal 5'-phosphate</name>
        <dbReference type="ChEBI" id="CHEBI:597326"/>
    </cofactor>
</comment>
<dbReference type="FunFam" id="3.40.640.10:FF:000031">
    <property type="entry name" value="Kynureninase"/>
    <property type="match status" value="1"/>
</dbReference>
<dbReference type="GO" id="GO:0043420">
    <property type="term" value="P:anthranilate metabolic process"/>
    <property type="evidence" value="ECO:0007669"/>
    <property type="project" value="UniProtKB-UniRule"/>
</dbReference>
<dbReference type="Pfam" id="PF22580">
    <property type="entry name" value="KYNU_C"/>
    <property type="match status" value="1"/>
</dbReference>
<comment type="catalytic activity">
    <reaction evidence="4 5">
        <text>L-kynurenine + H2O = anthranilate + L-alanine + H(+)</text>
        <dbReference type="Rhea" id="RHEA:16813"/>
        <dbReference type="ChEBI" id="CHEBI:15377"/>
        <dbReference type="ChEBI" id="CHEBI:15378"/>
        <dbReference type="ChEBI" id="CHEBI:16567"/>
        <dbReference type="ChEBI" id="CHEBI:57959"/>
        <dbReference type="ChEBI" id="CHEBI:57972"/>
        <dbReference type="EC" id="3.7.1.3"/>
    </reaction>
</comment>
<keyword evidence="8" id="KW-1185">Reference proteome</keyword>
<gene>
    <name evidence="4" type="primary">KYNU</name>
    <name evidence="7" type="ORF">TEOVI_000173900</name>
</gene>
<organism evidence="7 8">
    <name type="scientific">Trypanosoma equiperdum</name>
    <dbReference type="NCBI Taxonomy" id="5694"/>
    <lineage>
        <taxon>Eukaryota</taxon>
        <taxon>Discoba</taxon>
        <taxon>Euglenozoa</taxon>
        <taxon>Kinetoplastea</taxon>
        <taxon>Metakinetoplastina</taxon>
        <taxon>Trypanosomatida</taxon>
        <taxon>Trypanosomatidae</taxon>
        <taxon>Trypanosoma</taxon>
    </lineage>
</organism>
<sequence>MRNNAAEKLLSTARAEGLALTEDGFAECMDRNDPLQVHRDAFNIPKRRDGSDHVYLCGQTLGLQHKDVESSVAGALKRWRELGVLAEFQHPNPWAEVDRLGRKEIAEIVGAQESEVITMNSYTVNLHLLLIAFYKPKGNRRLVMMGNYALPNNVYAVMSQLEARGLNPAEDLITVCAPKDEDGKDSPAHIPMTEYLSIIDKRGSEIAVILLSALHFITGQLVDVQAITKAAHAKGIIVGVDCAHAVGNVPLKLHEWEVDFASWCTYRYLNSGPGNLAGAFVHTKHTQVGSELKTLRGCRGHEPRDLIDPSYKFEPAEGAAGFQLSNVSVLGMMALLPSVRLIAKVGMDSLREKSLLLTSYLELLLGELVPPGSIRLLTSVDPSQRGAQLTIRILPNKLSASLTPRASYGGESESDAECMERYLRDVGIIVSTCSTDLVFLAPVPLYNTFKDVLLAARAIAECF</sequence>
<dbReference type="GO" id="GO:0030429">
    <property type="term" value="F:kynureninase activity"/>
    <property type="evidence" value="ECO:0007669"/>
    <property type="project" value="UniProtKB-UniRule"/>
</dbReference>
<dbReference type="GO" id="GO:0030170">
    <property type="term" value="F:pyridoxal phosphate binding"/>
    <property type="evidence" value="ECO:0007669"/>
    <property type="project" value="UniProtKB-UniRule"/>
</dbReference>